<proteinExistence type="predicted"/>
<accession>A0A1M6A2T8</accession>
<gene>
    <name evidence="1" type="ORF">SAMN05444280_10138</name>
</gene>
<dbReference type="AlphaFoldDB" id="A0A1M6A2T8"/>
<sequence length="81" mass="9957">MYIYKYENSYSRTCLSTRLHKFMIFNLITQYVLRHLTTIYIDSKEEKCILKGIATQNKKNKRQQCLNLLQLEYYFFKAIRM</sequence>
<dbReference type="EMBL" id="FQZE01000001">
    <property type="protein sequence ID" value="SHI30765.1"/>
    <property type="molecule type" value="Genomic_DNA"/>
</dbReference>
<name>A0A1M6A2T8_9BACT</name>
<evidence type="ECO:0000313" key="1">
    <source>
        <dbReference type="EMBL" id="SHI30765.1"/>
    </source>
</evidence>
<dbReference type="STRING" id="1168035.SAMN05444280_10138"/>
<reference evidence="1 2" key="1">
    <citation type="submission" date="2016-11" db="EMBL/GenBank/DDBJ databases">
        <authorList>
            <person name="Jaros S."/>
            <person name="Januszkiewicz K."/>
            <person name="Wedrychowicz H."/>
        </authorList>
    </citation>
    <scope>NUCLEOTIDE SEQUENCE [LARGE SCALE GENOMIC DNA]</scope>
    <source>
        <strain evidence="1 2">DSM 27063</strain>
    </source>
</reference>
<organism evidence="1 2">
    <name type="scientific">Tangfeifania diversioriginum</name>
    <dbReference type="NCBI Taxonomy" id="1168035"/>
    <lineage>
        <taxon>Bacteria</taxon>
        <taxon>Pseudomonadati</taxon>
        <taxon>Bacteroidota</taxon>
        <taxon>Bacteroidia</taxon>
        <taxon>Marinilabiliales</taxon>
        <taxon>Prolixibacteraceae</taxon>
        <taxon>Tangfeifania</taxon>
    </lineage>
</organism>
<keyword evidence="2" id="KW-1185">Reference proteome</keyword>
<dbReference type="Proteomes" id="UP000184050">
    <property type="component" value="Unassembled WGS sequence"/>
</dbReference>
<evidence type="ECO:0000313" key="2">
    <source>
        <dbReference type="Proteomes" id="UP000184050"/>
    </source>
</evidence>
<protein>
    <submittedName>
        <fullName evidence="1">Uncharacterized protein</fullName>
    </submittedName>
</protein>